<evidence type="ECO:0000256" key="8">
    <source>
        <dbReference type="ARBA" id="ARBA00051245"/>
    </source>
</evidence>
<feature type="domain" description="AAA" evidence="9">
    <location>
        <begin position="46"/>
        <end position="165"/>
    </location>
</feature>
<dbReference type="PANTHER" id="PTHR32309">
    <property type="entry name" value="TYROSINE-PROTEIN KINASE"/>
    <property type="match status" value="1"/>
</dbReference>
<evidence type="ECO:0000256" key="7">
    <source>
        <dbReference type="ARBA" id="ARBA00023137"/>
    </source>
</evidence>
<evidence type="ECO:0000256" key="2">
    <source>
        <dbReference type="ARBA" id="ARBA00011903"/>
    </source>
</evidence>
<dbReference type="NCBIfam" id="TIGR01007">
    <property type="entry name" value="eps_fam"/>
    <property type="match status" value="1"/>
</dbReference>
<comment type="caution">
    <text evidence="10">The sequence shown here is derived from an EMBL/GenBank/DDBJ whole genome shotgun (WGS) entry which is preliminary data.</text>
</comment>
<dbReference type="SUPFAM" id="SSF52540">
    <property type="entry name" value="P-loop containing nucleoside triphosphate hydrolases"/>
    <property type="match status" value="1"/>
</dbReference>
<dbReference type="PANTHER" id="PTHR32309:SF13">
    <property type="entry name" value="FERRIC ENTEROBACTIN TRANSPORT PROTEIN FEPE"/>
    <property type="match status" value="1"/>
</dbReference>
<keyword evidence="7" id="KW-0829">Tyrosine-protein kinase</keyword>
<evidence type="ECO:0000313" key="11">
    <source>
        <dbReference type="Proteomes" id="UP000621436"/>
    </source>
</evidence>
<gene>
    <name evidence="10" type="ORF">I0Q91_05765</name>
</gene>
<dbReference type="FunFam" id="3.40.50.300:FF:000527">
    <property type="entry name" value="Tyrosine-protein kinase etk"/>
    <property type="match status" value="1"/>
</dbReference>
<dbReference type="AlphaFoldDB" id="A0A931ATM8"/>
<sequence>MRNLIGKKNVNKQELIYNLNPHSPIVEAYRNLRTNLNYLSPDKELKKISFTSSEPGDGKSLTITNLAISMANNGQKVILIDGDLRRPKVHTQLNVTSFDGVSDILSGKISFDEALRDNEVDNLYVIPSGAIPPNPSELISSQKMSELLDKAAEKADIVLVDAPPVGISDSAIIGNKVDGTIIVVHSHKTKEEQIKDAKMRLKKSNSNILGTVLNMHPIEENNKYYGGYYTQ</sequence>
<keyword evidence="3" id="KW-0808">Transferase</keyword>
<dbReference type="GO" id="GO:0005524">
    <property type="term" value="F:ATP binding"/>
    <property type="evidence" value="ECO:0007669"/>
    <property type="project" value="UniProtKB-KW"/>
</dbReference>
<evidence type="ECO:0000313" key="10">
    <source>
        <dbReference type="EMBL" id="MBF8436575.1"/>
    </source>
</evidence>
<evidence type="ECO:0000256" key="6">
    <source>
        <dbReference type="ARBA" id="ARBA00022840"/>
    </source>
</evidence>
<dbReference type="InterPro" id="IPR025669">
    <property type="entry name" value="AAA_dom"/>
</dbReference>
<dbReference type="InterPro" id="IPR027417">
    <property type="entry name" value="P-loop_NTPase"/>
</dbReference>
<dbReference type="Proteomes" id="UP000621436">
    <property type="component" value="Unassembled WGS sequence"/>
</dbReference>
<dbReference type="Pfam" id="PF13614">
    <property type="entry name" value="AAA_31"/>
    <property type="match status" value="1"/>
</dbReference>
<keyword evidence="11" id="KW-1185">Reference proteome</keyword>
<dbReference type="GO" id="GO:0005886">
    <property type="term" value="C:plasma membrane"/>
    <property type="evidence" value="ECO:0007669"/>
    <property type="project" value="UniProtKB-ARBA"/>
</dbReference>
<keyword evidence="5 10" id="KW-0418">Kinase</keyword>
<dbReference type="GO" id="GO:0004715">
    <property type="term" value="F:non-membrane spanning protein tyrosine kinase activity"/>
    <property type="evidence" value="ECO:0007669"/>
    <property type="project" value="UniProtKB-EC"/>
</dbReference>
<proteinExistence type="inferred from homology"/>
<dbReference type="InterPro" id="IPR005702">
    <property type="entry name" value="Wzc-like_C"/>
</dbReference>
<comment type="catalytic activity">
    <reaction evidence="8">
        <text>L-tyrosyl-[protein] + ATP = O-phospho-L-tyrosyl-[protein] + ADP + H(+)</text>
        <dbReference type="Rhea" id="RHEA:10596"/>
        <dbReference type="Rhea" id="RHEA-COMP:10136"/>
        <dbReference type="Rhea" id="RHEA-COMP:20101"/>
        <dbReference type="ChEBI" id="CHEBI:15378"/>
        <dbReference type="ChEBI" id="CHEBI:30616"/>
        <dbReference type="ChEBI" id="CHEBI:46858"/>
        <dbReference type="ChEBI" id="CHEBI:61978"/>
        <dbReference type="ChEBI" id="CHEBI:456216"/>
        <dbReference type="EC" id="2.7.10.2"/>
    </reaction>
</comment>
<reference evidence="10" key="1">
    <citation type="submission" date="2020-11" db="EMBL/GenBank/DDBJ databases">
        <title>Halonatronomonas betainensis gen. nov., sp. nov. a novel haloalkaliphilic representative of the family Halanaerobiacae capable of betaine degradation.</title>
        <authorList>
            <person name="Boltyanskaya Y."/>
            <person name="Kevbrin V."/>
            <person name="Detkova E."/>
            <person name="Grouzdev D.S."/>
            <person name="Koziaeva V."/>
            <person name="Zhilina T."/>
        </authorList>
    </citation>
    <scope>NUCLEOTIDE SEQUENCE</scope>
    <source>
        <strain evidence="10">Z-7014</strain>
    </source>
</reference>
<comment type="similarity">
    <text evidence="1">Belongs to the CpsD/CapB family.</text>
</comment>
<keyword evidence="4" id="KW-0547">Nucleotide-binding</keyword>
<dbReference type="GO" id="GO:0042802">
    <property type="term" value="F:identical protein binding"/>
    <property type="evidence" value="ECO:0007669"/>
    <property type="project" value="UniProtKB-ARBA"/>
</dbReference>
<accession>A0A931ATM8</accession>
<dbReference type="EC" id="2.7.10.2" evidence="2"/>
<dbReference type="InterPro" id="IPR050445">
    <property type="entry name" value="Bact_polysacc_biosynth/exp"/>
</dbReference>
<dbReference type="CDD" id="cd05387">
    <property type="entry name" value="BY-kinase"/>
    <property type="match status" value="1"/>
</dbReference>
<name>A0A931ATM8_9FIRM</name>
<dbReference type="RefSeq" id="WP_270453479.1">
    <property type="nucleotide sequence ID" value="NZ_JADPIE010000003.1"/>
</dbReference>
<evidence type="ECO:0000256" key="4">
    <source>
        <dbReference type="ARBA" id="ARBA00022741"/>
    </source>
</evidence>
<evidence type="ECO:0000256" key="5">
    <source>
        <dbReference type="ARBA" id="ARBA00022777"/>
    </source>
</evidence>
<dbReference type="Gene3D" id="3.40.50.300">
    <property type="entry name" value="P-loop containing nucleotide triphosphate hydrolases"/>
    <property type="match status" value="1"/>
</dbReference>
<organism evidence="10 11">
    <name type="scientific">Halonatronomonas betaini</name>
    <dbReference type="NCBI Taxonomy" id="2778430"/>
    <lineage>
        <taxon>Bacteria</taxon>
        <taxon>Bacillati</taxon>
        <taxon>Bacillota</taxon>
        <taxon>Clostridia</taxon>
        <taxon>Halanaerobiales</taxon>
        <taxon>Halarsenatibacteraceae</taxon>
        <taxon>Halonatronomonas</taxon>
    </lineage>
</organism>
<dbReference type="EMBL" id="JADPIE010000003">
    <property type="protein sequence ID" value="MBF8436575.1"/>
    <property type="molecule type" value="Genomic_DNA"/>
</dbReference>
<evidence type="ECO:0000256" key="3">
    <source>
        <dbReference type="ARBA" id="ARBA00022679"/>
    </source>
</evidence>
<keyword evidence="6" id="KW-0067">ATP-binding</keyword>
<protein>
    <recommendedName>
        <fullName evidence="2">non-specific protein-tyrosine kinase</fullName>
        <ecNumber evidence="2">2.7.10.2</ecNumber>
    </recommendedName>
</protein>
<evidence type="ECO:0000259" key="9">
    <source>
        <dbReference type="Pfam" id="PF13614"/>
    </source>
</evidence>
<evidence type="ECO:0000256" key="1">
    <source>
        <dbReference type="ARBA" id="ARBA00007316"/>
    </source>
</evidence>